<comment type="caution">
    <text evidence="1">The sequence shown here is derived from an EMBL/GenBank/DDBJ whole genome shotgun (WGS) entry which is preliminary data.</text>
</comment>
<dbReference type="Proteomes" id="UP001500782">
    <property type="component" value="Unassembled WGS sequence"/>
</dbReference>
<proteinExistence type="predicted"/>
<gene>
    <name evidence="1" type="ORF">GCM10008967_01780</name>
</gene>
<reference evidence="1 2" key="1">
    <citation type="journal article" date="2019" name="Int. J. Syst. Evol. Microbiol.">
        <title>The Global Catalogue of Microorganisms (GCM) 10K type strain sequencing project: providing services to taxonomists for standard genome sequencing and annotation.</title>
        <authorList>
            <consortium name="The Broad Institute Genomics Platform"/>
            <consortium name="The Broad Institute Genome Sequencing Center for Infectious Disease"/>
            <person name="Wu L."/>
            <person name="Ma J."/>
        </authorList>
    </citation>
    <scope>NUCLEOTIDE SEQUENCE [LARGE SCALE GENOMIC DNA]</scope>
    <source>
        <strain evidence="1 2">JCM 9731</strain>
    </source>
</reference>
<accession>A0ABN0VQR8</accession>
<keyword evidence="2" id="KW-1185">Reference proteome</keyword>
<name>A0ABN0VQR8_9BACI</name>
<protein>
    <submittedName>
        <fullName evidence="1">Uncharacterized protein</fullName>
    </submittedName>
</protein>
<evidence type="ECO:0000313" key="2">
    <source>
        <dbReference type="Proteomes" id="UP001500782"/>
    </source>
</evidence>
<evidence type="ECO:0000313" key="1">
    <source>
        <dbReference type="EMBL" id="GAA0314913.1"/>
    </source>
</evidence>
<dbReference type="RefSeq" id="WP_343795512.1">
    <property type="nucleotide sequence ID" value="NZ_BAAADJ010000003.1"/>
</dbReference>
<dbReference type="EMBL" id="BAAADJ010000003">
    <property type="protein sequence ID" value="GAA0314913.1"/>
    <property type="molecule type" value="Genomic_DNA"/>
</dbReference>
<organism evidence="1 2">
    <name type="scientific">Bacillus carboniphilus</name>
    <dbReference type="NCBI Taxonomy" id="86663"/>
    <lineage>
        <taxon>Bacteria</taxon>
        <taxon>Bacillati</taxon>
        <taxon>Bacillota</taxon>
        <taxon>Bacilli</taxon>
        <taxon>Bacillales</taxon>
        <taxon>Bacillaceae</taxon>
        <taxon>Bacillus</taxon>
    </lineage>
</organism>
<sequence length="91" mass="10655">MEKYVDDLFTEDILEQGKKVFHVGGEWEKLGDFESYIFSGKHEESGQDCILRYTHSSHRSNTDVLAEVEWVHFLKEKGAQVQSIFFQRIIS</sequence>